<dbReference type="Pfam" id="PF11276">
    <property type="entry name" value="DUF3078"/>
    <property type="match status" value="1"/>
</dbReference>
<organism evidence="2 3">
    <name type="scientific">Pontibacter silvestris</name>
    <dbReference type="NCBI Taxonomy" id="2305183"/>
    <lineage>
        <taxon>Bacteria</taxon>
        <taxon>Pseudomonadati</taxon>
        <taxon>Bacteroidota</taxon>
        <taxon>Cytophagia</taxon>
        <taxon>Cytophagales</taxon>
        <taxon>Hymenobacteraceae</taxon>
        <taxon>Pontibacter</taxon>
    </lineage>
</organism>
<evidence type="ECO:0000313" key="3">
    <source>
        <dbReference type="Proteomes" id="UP001597369"/>
    </source>
</evidence>
<dbReference type="RefSeq" id="WP_229960106.1">
    <property type="nucleotide sequence ID" value="NZ_JAJJWI010000007.1"/>
</dbReference>
<dbReference type="InterPro" id="IPR021428">
    <property type="entry name" value="DUF3078"/>
</dbReference>
<keyword evidence="3" id="KW-1185">Reference proteome</keyword>
<evidence type="ECO:0000256" key="1">
    <source>
        <dbReference type="SAM" id="SignalP"/>
    </source>
</evidence>
<comment type="caution">
    <text evidence="2">The sequence shown here is derived from an EMBL/GenBank/DDBJ whole genome shotgun (WGS) entry which is preliminary data.</text>
</comment>
<keyword evidence="1" id="KW-0732">Signal</keyword>
<dbReference type="Proteomes" id="UP001597369">
    <property type="component" value="Unassembled WGS sequence"/>
</dbReference>
<accession>A0ABW4WUT8</accession>
<name>A0ABW4WUT8_9BACT</name>
<dbReference type="EMBL" id="JBHUHV010000019">
    <property type="protein sequence ID" value="MFD2066397.1"/>
    <property type="molecule type" value="Genomic_DNA"/>
</dbReference>
<feature type="signal peptide" evidence="1">
    <location>
        <begin position="1"/>
        <end position="25"/>
    </location>
</feature>
<reference evidence="3" key="1">
    <citation type="journal article" date="2019" name="Int. J. Syst. Evol. Microbiol.">
        <title>The Global Catalogue of Microorganisms (GCM) 10K type strain sequencing project: providing services to taxonomists for standard genome sequencing and annotation.</title>
        <authorList>
            <consortium name="The Broad Institute Genomics Platform"/>
            <consortium name="The Broad Institute Genome Sequencing Center for Infectious Disease"/>
            <person name="Wu L."/>
            <person name="Ma J."/>
        </authorList>
    </citation>
    <scope>NUCLEOTIDE SEQUENCE [LARGE SCALE GENOMIC DNA]</scope>
    <source>
        <strain evidence="3">JCM 16545</strain>
    </source>
</reference>
<feature type="chain" id="PRO_5045536878" evidence="1">
    <location>
        <begin position="26"/>
        <end position="318"/>
    </location>
</feature>
<gene>
    <name evidence="2" type="ORF">ACFSKU_05830</name>
</gene>
<protein>
    <submittedName>
        <fullName evidence="2">DUF3078 domain-containing protein</fullName>
    </submittedName>
</protein>
<sequence>MCKLVNSSFFVTFLLCCFSSFLSLAQELEPAVDTTKAWDLGGTGSLNFNQVSLSNWAAGGQNSFSVLSNVSAYGNYKKRNNSLDISVDIIYGTVKLEEKRWRKSDDKFELNVKYGRRASSDWNYSAQFNFKSQLTPTYTITRDTLLSNFLSPATMLVSLGMDYKPNKKLSVLMSPLTGKYTIVQSQMLADRGSFGVQKAETDTEGNIIPGTGEHVRKEVGGYVNIRYRDEVFKNISVQSKLDLFSNYVRRPENIDVNWENNFIFKVNKFISASLFFHMIYDDDVLIAYDSNEDGNNDRKAPRLQLKETFGLGLAYKLE</sequence>
<evidence type="ECO:0000313" key="2">
    <source>
        <dbReference type="EMBL" id="MFD2066397.1"/>
    </source>
</evidence>
<proteinExistence type="predicted"/>